<dbReference type="InterPro" id="IPR004045">
    <property type="entry name" value="Glutathione_S-Trfase_N"/>
</dbReference>
<proteinExistence type="inferred from homology"/>
<feature type="domain" description="GST N-terminal" evidence="5">
    <location>
        <begin position="3"/>
        <end position="82"/>
    </location>
</feature>
<comment type="caution">
    <text evidence="7">The sequence shown here is derived from an EMBL/GenBank/DDBJ whole genome shotgun (WGS) entry which is preliminary data.</text>
</comment>
<gene>
    <name evidence="7" type="ORF">RD792_017025</name>
</gene>
<dbReference type="PANTHER" id="PTHR11260">
    <property type="entry name" value="GLUTATHIONE S-TRANSFERASE, GST, SUPERFAMILY, GST DOMAIN CONTAINING"/>
    <property type="match status" value="1"/>
</dbReference>
<dbReference type="Gene3D" id="3.40.30.10">
    <property type="entry name" value="Glutaredoxin"/>
    <property type="match status" value="1"/>
</dbReference>
<keyword evidence="8" id="KW-1185">Reference proteome</keyword>
<sequence length="219" mass="25835">MADKVILLVNYFSMFDMRVRVALAEKRIEYEYREEDLGYKSPLLLEMNPIHMKIPVLIHNKKPICESLIIVQYIDQVWKGKSPLLPSDPYQRAQARFWAEFIEKKMYDPGRKTWTTKGDELDKASKEFIESLKLLERELGEEPYFGGEIFRFLDVASITLCSWFYAFETVGKFSIAEHCPKLIEWEKRCMEKESVSKSLADPEKVYDYVLALKKKFGFE</sequence>
<dbReference type="InterPro" id="IPR045073">
    <property type="entry name" value="Omega/Tau-like"/>
</dbReference>
<dbReference type="PANTHER" id="PTHR11260:SF764">
    <property type="entry name" value="GLUTATHIONE TRANSFERASE"/>
    <property type="match status" value="1"/>
</dbReference>
<organism evidence="7 8">
    <name type="scientific">Penstemon davidsonii</name>
    <dbReference type="NCBI Taxonomy" id="160366"/>
    <lineage>
        <taxon>Eukaryota</taxon>
        <taxon>Viridiplantae</taxon>
        <taxon>Streptophyta</taxon>
        <taxon>Embryophyta</taxon>
        <taxon>Tracheophyta</taxon>
        <taxon>Spermatophyta</taxon>
        <taxon>Magnoliopsida</taxon>
        <taxon>eudicotyledons</taxon>
        <taxon>Gunneridae</taxon>
        <taxon>Pentapetalae</taxon>
        <taxon>asterids</taxon>
        <taxon>lamiids</taxon>
        <taxon>Lamiales</taxon>
        <taxon>Plantaginaceae</taxon>
        <taxon>Cheloneae</taxon>
        <taxon>Penstemon</taxon>
    </lineage>
</organism>
<comment type="catalytic activity">
    <reaction evidence="3">
        <text>RX + glutathione = an S-substituted glutathione + a halide anion + H(+)</text>
        <dbReference type="Rhea" id="RHEA:16437"/>
        <dbReference type="ChEBI" id="CHEBI:15378"/>
        <dbReference type="ChEBI" id="CHEBI:16042"/>
        <dbReference type="ChEBI" id="CHEBI:17792"/>
        <dbReference type="ChEBI" id="CHEBI:57925"/>
        <dbReference type="ChEBI" id="CHEBI:90779"/>
        <dbReference type="EC" id="2.5.1.18"/>
    </reaction>
</comment>
<dbReference type="CDD" id="cd03058">
    <property type="entry name" value="GST_N_Tau"/>
    <property type="match status" value="1"/>
</dbReference>
<dbReference type="EMBL" id="JAYDYQ010002688">
    <property type="protein sequence ID" value="KAK4477763.1"/>
    <property type="molecule type" value="Genomic_DNA"/>
</dbReference>
<accession>A0ABR0CMK1</accession>
<dbReference type="InterPro" id="IPR040079">
    <property type="entry name" value="Glutathione_S-Trfase"/>
</dbReference>
<dbReference type="InterPro" id="IPR036249">
    <property type="entry name" value="Thioredoxin-like_sf"/>
</dbReference>
<protein>
    <recommendedName>
        <fullName evidence="1">glutathione transferase</fullName>
        <ecNumber evidence="1">2.5.1.18</ecNumber>
    </recommendedName>
</protein>
<dbReference type="InterPro" id="IPR004046">
    <property type="entry name" value="GST_C"/>
</dbReference>
<dbReference type="Gene3D" id="1.20.1050.10">
    <property type="match status" value="1"/>
</dbReference>
<dbReference type="Pfam" id="PF00043">
    <property type="entry name" value="GST_C"/>
    <property type="match status" value="1"/>
</dbReference>
<keyword evidence="2" id="KW-0808">Transferase</keyword>
<dbReference type="Pfam" id="PF02798">
    <property type="entry name" value="GST_N"/>
    <property type="match status" value="1"/>
</dbReference>
<dbReference type="Proteomes" id="UP001291926">
    <property type="component" value="Unassembled WGS sequence"/>
</dbReference>
<dbReference type="SUPFAM" id="SSF47616">
    <property type="entry name" value="GST C-terminal domain-like"/>
    <property type="match status" value="1"/>
</dbReference>
<evidence type="ECO:0000256" key="1">
    <source>
        <dbReference type="ARBA" id="ARBA00012452"/>
    </source>
</evidence>
<evidence type="ECO:0000256" key="3">
    <source>
        <dbReference type="ARBA" id="ARBA00047960"/>
    </source>
</evidence>
<evidence type="ECO:0000259" key="5">
    <source>
        <dbReference type="PROSITE" id="PS50404"/>
    </source>
</evidence>
<dbReference type="SUPFAM" id="SSF52833">
    <property type="entry name" value="Thioredoxin-like"/>
    <property type="match status" value="1"/>
</dbReference>
<dbReference type="InterPro" id="IPR010987">
    <property type="entry name" value="Glutathione-S-Trfase_C-like"/>
</dbReference>
<evidence type="ECO:0000256" key="4">
    <source>
        <dbReference type="RuleBase" id="RU003494"/>
    </source>
</evidence>
<dbReference type="PROSITE" id="PS50405">
    <property type="entry name" value="GST_CTER"/>
    <property type="match status" value="1"/>
</dbReference>
<dbReference type="InterPro" id="IPR036282">
    <property type="entry name" value="Glutathione-S-Trfase_C_sf"/>
</dbReference>
<dbReference type="PROSITE" id="PS50404">
    <property type="entry name" value="GST_NTER"/>
    <property type="match status" value="1"/>
</dbReference>
<dbReference type="InterPro" id="IPR045074">
    <property type="entry name" value="GST_C_Tau"/>
</dbReference>
<reference evidence="7 8" key="1">
    <citation type="journal article" date="2023" name="bioRxiv">
        <title>Genome report: Whole genome sequence and annotation of Penstemon davidsonii.</title>
        <authorList>
            <person name="Ostevik K.L."/>
            <person name="Alabady M."/>
            <person name="Zhang M."/>
            <person name="Rausher M.D."/>
        </authorList>
    </citation>
    <scope>NUCLEOTIDE SEQUENCE [LARGE SCALE GENOMIC DNA]</scope>
    <source>
        <strain evidence="7">DNT005</strain>
        <tissue evidence="7">Whole leaf</tissue>
    </source>
</reference>
<evidence type="ECO:0000259" key="6">
    <source>
        <dbReference type="PROSITE" id="PS50405"/>
    </source>
</evidence>
<dbReference type="SFLD" id="SFLDG00358">
    <property type="entry name" value="Main_(cytGST)"/>
    <property type="match status" value="1"/>
</dbReference>
<evidence type="ECO:0000313" key="7">
    <source>
        <dbReference type="EMBL" id="KAK4477763.1"/>
    </source>
</evidence>
<evidence type="ECO:0000256" key="2">
    <source>
        <dbReference type="ARBA" id="ARBA00022679"/>
    </source>
</evidence>
<name>A0ABR0CMK1_9LAMI</name>
<dbReference type="SFLD" id="SFLDS00019">
    <property type="entry name" value="Glutathione_Transferase_(cytos"/>
    <property type="match status" value="1"/>
</dbReference>
<feature type="domain" description="GST C-terminal" evidence="6">
    <location>
        <begin position="88"/>
        <end position="216"/>
    </location>
</feature>
<dbReference type="SFLD" id="SFLDG01152">
    <property type="entry name" value="Main.3:_Omega-_and_Tau-like"/>
    <property type="match status" value="1"/>
</dbReference>
<evidence type="ECO:0000313" key="8">
    <source>
        <dbReference type="Proteomes" id="UP001291926"/>
    </source>
</evidence>
<comment type="similarity">
    <text evidence="4">Belongs to the GST superfamily.</text>
</comment>
<dbReference type="CDD" id="cd03185">
    <property type="entry name" value="GST_C_Tau"/>
    <property type="match status" value="1"/>
</dbReference>
<dbReference type="EC" id="2.5.1.18" evidence="1"/>